<keyword evidence="5" id="KW-1185">Reference proteome</keyword>
<reference evidence="4 5" key="1">
    <citation type="submission" date="2023-06" db="EMBL/GenBank/DDBJ databases">
        <title>Roseiconus lacunae JC819 isolated from Gulf of Mannar region, Tamil Nadu.</title>
        <authorList>
            <person name="Pk S."/>
            <person name="Ch S."/>
            <person name="Ch V.R."/>
        </authorList>
    </citation>
    <scope>NUCLEOTIDE SEQUENCE [LARGE SCALE GENOMIC DNA]</scope>
    <source>
        <strain evidence="4 5">JC819</strain>
    </source>
</reference>
<dbReference type="InterPro" id="IPR039329">
    <property type="entry name" value="SIAE"/>
</dbReference>
<proteinExistence type="predicted"/>
<evidence type="ECO:0000313" key="4">
    <source>
        <dbReference type="EMBL" id="MDM4016900.1"/>
    </source>
</evidence>
<dbReference type="RefSeq" id="WP_289164484.1">
    <property type="nucleotide sequence ID" value="NZ_JASZZN010000011.1"/>
</dbReference>
<keyword evidence="1" id="KW-0378">Hydrolase</keyword>
<name>A0ABT7PK93_9BACT</name>
<dbReference type="Gene3D" id="2.60.40.10">
    <property type="entry name" value="Immunoglobulins"/>
    <property type="match status" value="1"/>
</dbReference>
<dbReference type="SUPFAM" id="SSF52266">
    <property type="entry name" value="SGNH hydrolase"/>
    <property type="match status" value="1"/>
</dbReference>
<dbReference type="InterPro" id="IPR005181">
    <property type="entry name" value="SASA"/>
</dbReference>
<dbReference type="InterPro" id="IPR013783">
    <property type="entry name" value="Ig-like_fold"/>
</dbReference>
<organism evidence="4 5">
    <name type="scientific">Roseiconus lacunae</name>
    <dbReference type="NCBI Taxonomy" id="2605694"/>
    <lineage>
        <taxon>Bacteria</taxon>
        <taxon>Pseudomonadati</taxon>
        <taxon>Planctomycetota</taxon>
        <taxon>Planctomycetia</taxon>
        <taxon>Pirellulales</taxon>
        <taxon>Pirellulaceae</taxon>
        <taxon>Roseiconus</taxon>
    </lineage>
</organism>
<feature type="region of interest" description="Disordered" evidence="2">
    <location>
        <begin position="647"/>
        <end position="676"/>
    </location>
</feature>
<accession>A0ABT7PK93</accession>
<evidence type="ECO:0000313" key="5">
    <source>
        <dbReference type="Proteomes" id="UP001239462"/>
    </source>
</evidence>
<dbReference type="InterPro" id="IPR036514">
    <property type="entry name" value="SGNH_hydro_sf"/>
</dbReference>
<evidence type="ECO:0000256" key="2">
    <source>
        <dbReference type="SAM" id="MobiDB-lite"/>
    </source>
</evidence>
<feature type="domain" description="Sialate O-acetylesterase" evidence="3">
    <location>
        <begin position="291"/>
        <end position="407"/>
    </location>
</feature>
<sequence length="736" mass="80650">MNLYLRSQLAFVVIAMFGFAFDATAEVRLPGFFGDHMVLQQEKPIRIWGWADPSETVNVTLLDSSGTLPDRSSTATADQSGSWSVELDALTASTKPLTLTVAATNRIEINDVLVGEVWLCSGQSNMEWAVRSSSNAEQEIAAADFPLIRHIKFARRPSNDPLDDVGGDWQTCSPDTVGGFTACGYFMARRLHDELDVPIGLINSSWGGTRVEPWTPPIGFQQVEALEDLYRSVLAKTPGTDRYKELLSGHLESTKTWLAKAESSLQAGERVTASPSFPNALKPYTSHQDPTMLYNGMIHAIVGYPIRGAIWYQGESNHNEGMLYFEKKKALINGWRELWNQGDFPFYFVQIAPYQYGNEDSTILPRFWEAQAAVQSLPNTGMVVINDIATLNDIHPPNKQDVGERLALWALKHDYGKSEVVAASPSMKSMTIEGDQVIIEFENTGGTLKTRDGQPPSHFELIGNDSYGFQDATATIDGNRVSLRSASVSKPTAFRFAWHKLAEPNLTGATGLPVGAFRGGEVPEFPTTAAIEREFTLVYDLNLKTLGRSISYDVDKSDQIGTFDRVGYLVELTPSEGEGQKVFVAMDAFTDQAKLLGVPTIDSGAVFQQSVSNLDVFSNQSSITGGRSIATGNIEFWPSNYGQRNRSGVTGASNTAYDFGDDPGPPNDGYGSMQVHNPGAKQTIFAVNNWKSGKNADLGIGNRDAEHSDWTFSSNASSYAKARLRVYVRPRSDAAE</sequence>
<dbReference type="EMBL" id="JASZZN010000011">
    <property type="protein sequence ID" value="MDM4016900.1"/>
    <property type="molecule type" value="Genomic_DNA"/>
</dbReference>
<feature type="compositionally biased region" description="Polar residues" evidence="2">
    <location>
        <begin position="647"/>
        <end position="656"/>
    </location>
</feature>
<dbReference type="PANTHER" id="PTHR22901:SF0">
    <property type="entry name" value="SIALATE O-ACETYLESTERASE"/>
    <property type="match status" value="1"/>
</dbReference>
<gene>
    <name evidence="4" type="ORF">QTN89_15745</name>
</gene>
<dbReference type="Pfam" id="PF03629">
    <property type="entry name" value="SASA"/>
    <property type="match status" value="1"/>
</dbReference>
<protein>
    <submittedName>
        <fullName evidence="4">Sialate O-acetylesterase</fullName>
    </submittedName>
</protein>
<dbReference type="Proteomes" id="UP001239462">
    <property type="component" value="Unassembled WGS sequence"/>
</dbReference>
<evidence type="ECO:0000259" key="3">
    <source>
        <dbReference type="Pfam" id="PF03629"/>
    </source>
</evidence>
<comment type="caution">
    <text evidence="4">The sequence shown here is derived from an EMBL/GenBank/DDBJ whole genome shotgun (WGS) entry which is preliminary data.</text>
</comment>
<dbReference type="Gene3D" id="3.40.50.1110">
    <property type="entry name" value="SGNH hydrolase"/>
    <property type="match status" value="1"/>
</dbReference>
<evidence type="ECO:0000256" key="1">
    <source>
        <dbReference type="ARBA" id="ARBA00022801"/>
    </source>
</evidence>
<dbReference type="PANTHER" id="PTHR22901">
    <property type="entry name" value="SIALATE O-ACETYLESTERASE"/>
    <property type="match status" value="1"/>
</dbReference>